<dbReference type="PANTHER" id="PTHR43848:SF2">
    <property type="entry name" value="PUTRESCINE TRANSPORT SYSTEM PERMEASE PROTEIN POTI"/>
    <property type="match status" value="1"/>
</dbReference>
<dbReference type="SUPFAM" id="SSF161098">
    <property type="entry name" value="MetI-like"/>
    <property type="match status" value="1"/>
</dbReference>
<feature type="transmembrane region" description="Helical" evidence="8">
    <location>
        <begin position="98"/>
        <end position="119"/>
    </location>
</feature>
<keyword evidence="4" id="KW-1003">Cell membrane</keyword>
<feature type="transmembrane region" description="Helical" evidence="8">
    <location>
        <begin position="176"/>
        <end position="197"/>
    </location>
</feature>
<evidence type="ECO:0000256" key="4">
    <source>
        <dbReference type="ARBA" id="ARBA00022475"/>
    </source>
</evidence>
<dbReference type="InterPro" id="IPR000515">
    <property type="entry name" value="MetI-like"/>
</dbReference>
<feature type="transmembrane region" description="Helical" evidence="8">
    <location>
        <begin position="125"/>
        <end position="147"/>
    </location>
</feature>
<evidence type="ECO:0000313" key="11">
    <source>
        <dbReference type="Proteomes" id="UP000630149"/>
    </source>
</evidence>
<comment type="similarity">
    <text evidence="2">Belongs to the binding-protein-dependent transport system permease family. CysTW subfamily.</text>
</comment>
<dbReference type="AlphaFoldDB" id="A0A917JNI7"/>
<dbReference type="Proteomes" id="UP000630149">
    <property type="component" value="Unassembled WGS sequence"/>
</dbReference>
<accession>A0A917JNI7</accession>
<evidence type="ECO:0000256" key="5">
    <source>
        <dbReference type="ARBA" id="ARBA00022692"/>
    </source>
</evidence>
<comment type="caution">
    <text evidence="10">The sequence shown here is derived from an EMBL/GenBank/DDBJ whole genome shotgun (WGS) entry which is preliminary data.</text>
</comment>
<protein>
    <submittedName>
        <fullName evidence="10">Spermidine/putrescine ABC transporter permease</fullName>
    </submittedName>
</protein>
<feature type="transmembrane region" description="Helical" evidence="8">
    <location>
        <begin position="230"/>
        <end position="251"/>
    </location>
</feature>
<dbReference type="InterPro" id="IPR035906">
    <property type="entry name" value="MetI-like_sf"/>
</dbReference>
<keyword evidence="3 8" id="KW-0813">Transport</keyword>
<keyword evidence="6 8" id="KW-1133">Transmembrane helix</keyword>
<dbReference type="Gene3D" id="1.10.3720.10">
    <property type="entry name" value="MetI-like"/>
    <property type="match status" value="1"/>
</dbReference>
<dbReference type="CDD" id="cd06261">
    <property type="entry name" value="TM_PBP2"/>
    <property type="match status" value="1"/>
</dbReference>
<feature type="domain" description="ABC transmembrane type-1" evidence="9">
    <location>
        <begin position="59"/>
        <end position="248"/>
    </location>
</feature>
<reference evidence="10" key="1">
    <citation type="journal article" date="2014" name="Int. J. Syst. Evol. Microbiol.">
        <title>Complete genome sequence of Corynebacterium casei LMG S-19264T (=DSM 44701T), isolated from a smear-ripened cheese.</title>
        <authorList>
            <consortium name="US DOE Joint Genome Institute (JGI-PGF)"/>
            <person name="Walter F."/>
            <person name="Albersmeier A."/>
            <person name="Kalinowski J."/>
            <person name="Ruckert C."/>
        </authorList>
    </citation>
    <scope>NUCLEOTIDE SEQUENCE</scope>
    <source>
        <strain evidence="10">JCM 13919</strain>
    </source>
</reference>
<dbReference type="PROSITE" id="PS50928">
    <property type="entry name" value="ABC_TM1"/>
    <property type="match status" value="1"/>
</dbReference>
<gene>
    <name evidence="10" type="primary">potC</name>
    <name evidence="10" type="ORF">GCM10007966_04390</name>
</gene>
<dbReference type="EMBL" id="BMOB01000001">
    <property type="protein sequence ID" value="GGI79008.1"/>
    <property type="molecule type" value="Genomic_DNA"/>
</dbReference>
<evidence type="ECO:0000256" key="3">
    <source>
        <dbReference type="ARBA" id="ARBA00022448"/>
    </source>
</evidence>
<evidence type="ECO:0000256" key="7">
    <source>
        <dbReference type="ARBA" id="ARBA00023136"/>
    </source>
</evidence>
<dbReference type="Pfam" id="PF00528">
    <property type="entry name" value="BPD_transp_1"/>
    <property type="match status" value="1"/>
</dbReference>
<proteinExistence type="inferred from homology"/>
<dbReference type="GO" id="GO:0055085">
    <property type="term" value="P:transmembrane transport"/>
    <property type="evidence" value="ECO:0007669"/>
    <property type="project" value="InterPro"/>
</dbReference>
<evidence type="ECO:0000256" key="8">
    <source>
        <dbReference type="RuleBase" id="RU363032"/>
    </source>
</evidence>
<keyword evidence="11" id="KW-1185">Reference proteome</keyword>
<dbReference type="RefSeq" id="WP_131775665.1">
    <property type="nucleotide sequence ID" value="NZ_BMOB01000001.1"/>
</dbReference>
<name>A0A917JNI7_9GAMM</name>
<keyword evidence="5 8" id="KW-0812">Transmembrane</keyword>
<dbReference type="GO" id="GO:0005886">
    <property type="term" value="C:plasma membrane"/>
    <property type="evidence" value="ECO:0007669"/>
    <property type="project" value="UniProtKB-SubCell"/>
</dbReference>
<comment type="subcellular location">
    <subcellularLocation>
        <location evidence="1 8">Cell membrane</location>
        <topology evidence="1 8">Multi-pass membrane protein</topology>
    </subcellularLocation>
</comment>
<keyword evidence="7 8" id="KW-0472">Membrane</keyword>
<dbReference type="PANTHER" id="PTHR43848">
    <property type="entry name" value="PUTRESCINE TRANSPORT SYSTEM PERMEASE PROTEIN POTI"/>
    <property type="match status" value="1"/>
</dbReference>
<evidence type="ECO:0000313" key="10">
    <source>
        <dbReference type="EMBL" id="GGI79008.1"/>
    </source>
</evidence>
<organism evidence="10 11">
    <name type="scientific">Legionella impletisoli</name>
    <dbReference type="NCBI Taxonomy" id="343510"/>
    <lineage>
        <taxon>Bacteria</taxon>
        <taxon>Pseudomonadati</taxon>
        <taxon>Pseudomonadota</taxon>
        <taxon>Gammaproteobacteria</taxon>
        <taxon>Legionellales</taxon>
        <taxon>Legionellaceae</taxon>
        <taxon>Legionella</taxon>
    </lineage>
</organism>
<evidence type="ECO:0000256" key="2">
    <source>
        <dbReference type="ARBA" id="ARBA00007069"/>
    </source>
</evidence>
<evidence type="ECO:0000256" key="6">
    <source>
        <dbReference type="ARBA" id="ARBA00022989"/>
    </source>
</evidence>
<feature type="transmembrane region" description="Helical" evidence="8">
    <location>
        <begin position="63"/>
        <end position="86"/>
    </location>
</feature>
<sequence>MKNVLQKLFLSMMYAMLYFPILVLILYSVNKARYSLQWQGFSLQWYVELFHDRELWSAFLNSVFLGLCASLIATVTGVLGCVQLFLKPKKKQPRSLFALLLLLIIIPDLVLGVALLLLFNVANIPLGFTSLLIAHITFCIPFVVLTINSRIHTLDANIYYSALDLGASHFHALRKVLLPLLWPSVLSAMLLCFTLSFDDVIISYFVAGPDFNILPLTIYSLVRVGVTPELNALCTFTFLISMILVIIAYRLSRKTT</sequence>
<feature type="transmembrane region" description="Helical" evidence="8">
    <location>
        <begin position="12"/>
        <end position="29"/>
    </location>
</feature>
<dbReference type="OrthoDB" id="9782004at2"/>
<reference evidence="10" key="2">
    <citation type="submission" date="2020-09" db="EMBL/GenBank/DDBJ databases">
        <authorList>
            <person name="Sun Q."/>
            <person name="Ohkuma M."/>
        </authorList>
    </citation>
    <scope>NUCLEOTIDE SEQUENCE</scope>
    <source>
        <strain evidence="10">JCM 13919</strain>
    </source>
</reference>
<evidence type="ECO:0000259" key="9">
    <source>
        <dbReference type="PROSITE" id="PS50928"/>
    </source>
</evidence>
<evidence type="ECO:0000256" key="1">
    <source>
        <dbReference type="ARBA" id="ARBA00004651"/>
    </source>
</evidence>
<dbReference type="InterPro" id="IPR051789">
    <property type="entry name" value="Bact_Polyamine_Transport"/>
</dbReference>